<gene>
    <name evidence="2" type="ORF">ACFOUV_07715</name>
</gene>
<dbReference type="RefSeq" id="WP_379496180.1">
    <property type="nucleotide sequence ID" value="NZ_JBHSAO010000006.1"/>
</dbReference>
<reference evidence="3" key="1">
    <citation type="journal article" date="2019" name="Int. J. Syst. Evol. Microbiol.">
        <title>The Global Catalogue of Microorganisms (GCM) 10K type strain sequencing project: providing services to taxonomists for standard genome sequencing and annotation.</title>
        <authorList>
            <consortium name="The Broad Institute Genomics Platform"/>
            <consortium name="The Broad Institute Genome Sequencing Center for Infectious Disease"/>
            <person name="Wu L."/>
            <person name="Ma J."/>
        </authorList>
    </citation>
    <scope>NUCLEOTIDE SEQUENCE [LARGE SCALE GENOMIC DNA]</scope>
    <source>
        <strain evidence="3">IBRC-M 10703</strain>
    </source>
</reference>
<accession>A0ABV8GUV7</accession>
<comment type="caution">
    <text evidence="2">The sequence shown here is derived from an EMBL/GenBank/DDBJ whole genome shotgun (WGS) entry which is preliminary data.</text>
</comment>
<dbReference type="InterPro" id="IPR025441">
    <property type="entry name" value="DUF4181"/>
</dbReference>
<organism evidence="2 3">
    <name type="scientific">Oceanobacillus longus</name>
    <dbReference type="NCBI Taxonomy" id="930120"/>
    <lineage>
        <taxon>Bacteria</taxon>
        <taxon>Bacillati</taxon>
        <taxon>Bacillota</taxon>
        <taxon>Bacilli</taxon>
        <taxon>Bacillales</taxon>
        <taxon>Bacillaceae</taxon>
        <taxon>Oceanobacillus</taxon>
    </lineage>
</organism>
<evidence type="ECO:0000313" key="2">
    <source>
        <dbReference type="EMBL" id="MFC4023675.1"/>
    </source>
</evidence>
<dbReference type="Pfam" id="PF13789">
    <property type="entry name" value="DUF4181"/>
    <property type="match status" value="1"/>
</dbReference>
<feature type="transmembrane region" description="Helical" evidence="1">
    <location>
        <begin position="119"/>
        <end position="137"/>
    </location>
</feature>
<name>A0ABV8GUV7_9BACI</name>
<keyword evidence="1" id="KW-0812">Transmembrane</keyword>
<dbReference type="EMBL" id="JBHSAO010000006">
    <property type="protein sequence ID" value="MFC4023675.1"/>
    <property type="molecule type" value="Genomic_DNA"/>
</dbReference>
<feature type="transmembrane region" description="Helical" evidence="1">
    <location>
        <begin position="60"/>
        <end position="76"/>
    </location>
</feature>
<protein>
    <submittedName>
        <fullName evidence="2">DUF4181 domain-containing protein</fullName>
    </submittedName>
</protein>
<keyword evidence="1" id="KW-1133">Transmembrane helix</keyword>
<evidence type="ECO:0000313" key="3">
    <source>
        <dbReference type="Proteomes" id="UP001595772"/>
    </source>
</evidence>
<sequence length="147" mass="17673">MYYYDNGDHLILKIVILTGTLSLILFIFNWIMRKLLNVERQKWFSNHYVNDTHKKYDKRIRVISVIAYLIAMFYLIADSSNFGMETSWYLFVVGMVIMAVQELIRAYMEWKYLKDKNNYLFTLIQLIFIIATVVVVFRSDFFGMFNL</sequence>
<dbReference type="Proteomes" id="UP001595772">
    <property type="component" value="Unassembled WGS sequence"/>
</dbReference>
<keyword evidence="1" id="KW-0472">Membrane</keyword>
<feature type="transmembrane region" description="Helical" evidence="1">
    <location>
        <begin position="88"/>
        <end position="107"/>
    </location>
</feature>
<proteinExistence type="predicted"/>
<feature type="transmembrane region" description="Helical" evidence="1">
    <location>
        <begin position="12"/>
        <end position="32"/>
    </location>
</feature>
<evidence type="ECO:0000256" key="1">
    <source>
        <dbReference type="SAM" id="Phobius"/>
    </source>
</evidence>
<keyword evidence="3" id="KW-1185">Reference proteome</keyword>